<comment type="caution">
    <text evidence="1">The sequence shown here is derived from an EMBL/GenBank/DDBJ whole genome shotgun (WGS) entry which is preliminary data.</text>
</comment>
<dbReference type="RefSeq" id="WP_434294650.1">
    <property type="nucleotide sequence ID" value="NZ_JBPFKP010000143.1"/>
</dbReference>
<reference evidence="1" key="2">
    <citation type="submission" date="2020-07" db="EMBL/GenBank/DDBJ databases">
        <authorList>
            <consortium name="NCBI Pathogen Detection Project"/>
        </authorList>
    </citation>
    <scope>NUCLEOTIDE SEQUENCE</scope>
    <source>
        <strain evidence="1">C8</strain>
    </source>
</reference>
<name>A0A8H9QUG3_CLOPF</name>
<protein>
    <submittedName>
        <fullName evidence="1">Uncharacterized protein</fullName>
    </submittedName>
</protein>
<proteinExistence type="predicted"/>
<dbReference type="Proteomes" id="UP000859547">
    <property type="component" value="Unassembled WGS sequence"/>
</dbReference>
<gene>
    <name evidence="1" type="ORF">I9080_000017</name>
</gene>
<accession>A0A8H9QUG3</accession>
<reference evidence="1" key="1">
    <citation type="journal article" date="2018" name="Genome Biol.">
        <title>SKESA: strategic k-mer extension for scrupulous assemblies.</title>
        <authorList>
            <person name="Souvorov A."/>
            <person name="Agarwala R."/>
            <person name="Lipman D.J."/>
        </authorList>
    </citation>
    <scope>NUCLEOTIDE SEQUENCE</scope>
    <source>
        <strain evidence="1">C8</strain>
    </source>
</reference>
<dbReference type="AlphaFoldDB" id="A0A8H9QUG3"/>
<organism evidence="1">
    <name type="scientific">Clostridium perfringens</name>
    <dbReference type="NCBI Taxonomy" id="1502"/>
    <lineage>
        <taxon>Bacteria</taxon>
        <taxon>Bacillati</taxon>
        <taxon>Bacillota</taxon>
        <taxon>Clostridia</taxon>
        <taxon>Eubacteriales</taxon>
        <taxon>Clostridiaceae</taxon>
        <taxon>Clostridium</taxon>
    </lineage>
</organism>
<evidence type="ECO:0000313" key="1">
    <source>
        <dbReference type="EMBL" id="HAT4306269.1"/>
    </source>
</evidence>
<sequence>MTVAEEKNEEILLGAGDVYMMPFSGKTLPEDNVIEAEENNVGNCSGGFKIDYKPKLYDVKNQYGQVVKRFITDEQVSAKTGIITWDMKKLAMLSTAKIIEDKQKGTRKLRFGTAGGELPCVLLRFIHKNSGLKFTMIGQGGQGFGLDFGDKETTINAELQGVAKVKDFLAEFEEKMQVSSEAVESH</sequence>
<dbReference type="EMBL" id="DACTCB010000001">
    <property type="protein sequence ID" value="HAT4306269.1"/>
    <property type="molecule type" value="Genomic_DNA"/>
</dbReference>